<feature type="compositionally biased region" description="Low complexity" evidence="1">
    <location>
        <begin position="15"/>
        <end position="33"/>
    </location>
</feature>
<name>A0ABY7GUN1_9BACT</name>
<feature type="compositionally biased region" description="Low complexity" evidence="1">
    <location>
        <begin position="41"/>
        <end position="107"/>
    </location>
</feature>
<evidence type="ECO:0000256" key="1">
    <source>
        <dbReference type="SAM" id="MobiDB-lite"/>
    </source>
</evidence>
<reference evidence="2" key="1">
    <citation type="submission" date="2022-11" db="EMBL/GenBank/DDBJ databases">
        <title>Minimal conservation of predation-associated metabolite biosynthetic gene clusters underscores biosynthetic potential of Myxococcota including descriptions for ten novel species: Archangium lansinium sp. nov., Myxococcus landrumus sp. nov., Nannocystis bai.</title>
        <authorList>
            <person name="Ahearne A."/>
            <person name="Stevens C."/>
            <person name="Dowd S."/>
        </authorList>
    </citation>
    <scope>NUCLEOTIDE SEQUENCE</scope>
    <source>
        <strain evidence="2">Fl3</strain>
    </source>
</reference>
<organism evidence="2 3">
    <name type="scientific">Nannocystis punicea</name>
    <dbReference type="NCBI Taxonomy" id="2995304"/>
    <lineage>
        <taxon>Bacteria</taxon>
        <taxon>Pseudomonadati</taxon>
        <taxon>Myxococcota</taxon>
        <taxon>Polyangia</taxon>
        <taxon>Nannocystales</taxon>
        <taxon>Nannocystaceae</taxon>
        <taxon>Nannocystis</taxon>
    </lineage>
</organism>
<feature type="region of interest" description="Disordered" evidence="1">
    <location>
        <begin position="1"/>
        <end position="116"/>
    </location>
</feature>
<gene>
    <name evidence="2" type="ORF">O0S08_31130</name>
</gene>
<sequence length="346" mass="36289">MLIAAAACGDDSQITSAAGSTTTESTTEAGSTAQDTSGVDPTEATAGTESTTTADTAVPTSTSTSTSTTDPGTDTTAEGTSTDPGATATSTSTGDTTTEDSTSSSTGGETGVDPCGPDAEGPLLNCYVGCPDELFAVPPYVEEFDDPAQYDAHWKGTWAAPTVAGGSLNFGPHPMTMDWWDNYSPTWSKEEYGDTLLCARLRLTPPTVAIPDEDMFEITMRLPEDAAFETGAMSLGLLTAESQLVFRTRIDEAQWQDHADAPFPLDRGAENTIDVLIYAQGDKYVAELRNTAYPDEITVLPATAQFSPTGLVNLLGWRDSAAVHVDRLVLGGPAAEVYDRLAAELP</sequence>
<dbReference type="EMBL" id="CP114040">
    <property type="protein sequence ID" value="WAS90663.1"/>
    <property type="molecule type" value="Genomic_DNA"/>
</dbReference>
<evidence type="ECO:0008006" key="4">
    <source>
        <dbReference type="Google" id="ProtNLM"/>
    </source>
</evidence>
<protein>
    <recommendedName>
        <fullName evidence="4">Concanavalin A-like lectin/glucanase superfamily protein</fullName>
    </recommendedName>
</protein>
<evidence type="ECO:0000313" key="2">
    <source>
        <dbReference type="EMBL" id="WAS90663.1"/>
    </source>
</evidence>
<dbReference type="Proteomes" id="UP001164459">
    <property type="component" value="Chromosome"/>
</dbReference>
<proteinExistence type="predicted"/>
<keyword evidence="3" id="KW-1185">Reference proteome</keyword>
<accession>A0ABY7GUN1</accession>
<evidence type="ECO:0000313" key="3">
    <source>
        <dbReference type="Proteomes" id="UP001164459"/>
    </source>
</evidence>
<dbReference type="RefSeq" id="WP_269032990.1">
    <property type="nucleotide sequence ID" value="NZ_CP114040.1"/>
</dbReference>